<evidence type="ECO:0000313" key="8">
    <source>
        <dbReference type="Proteomes" id="UP001152622"/>
    </source>
</evidence>
<comment type="subcellular location">
    <subcellularLocation>
        <location evidence="1 6">Secreted</location>
    </subcellularLocation>
</comment>
<dbReference type="AlphaFoldDB" id="A0A9Q1G1W1"/>
<dbReference type="PANTHER" id="PTHR48482">
    <property type="entry name" value="INTERLEUKIN-19-RELATED"/>
    <property type="match status" value="1"/>
</dbReference>
<accession>A0A9Q1G1W1</accession>
<comment type="caution">
    <text evidence="7">The sequence shown here is derived from an EMBL/GenBank/DDBJ whole genome shotgun (WGS) entry which is preliminary data.</text>
</comment>
<dbReference type="SUPFAM" id="SSF47266">
    <property type="entry name" value="4-helical cytokines"/>
    <property type="match status" value="1"/>
</dbReference>
<dbReference type="GO" id="GO:0005125">
    <property type="term" value="F:cytokine activity"/>
    <property type="evidence" value="ECO:0007669"/>
    <property type="project" value="UniProtKB-UniRule"/>
</dbReference>
<dbReference type="GO" id="GO:0005615">
    <property type="term" value="C:extracellular space"/>
    <property type="evidence" value="ECO:0007669"/>
    <property type="project" value="UniProtKB-UniRule"/>
</dbReference>
<proteinExistence type="inferred from homology"/>
<feature type="chain" id="PRO_5040529546" description="Interleukin family protein" evidence="6">
    <location>
        <begin position="23"/>
        <end position="189"/>
    </location>
</feature>
<dbReference type="InterPro" id="IPR020443">
    <property type="entry name" value="IL-10/19/20/24/26"/>
</dbReference>
<comment type="similarity">
    <text evidence="2 6">Belongs to the IL-10 family.</text>
</comment>
<keyword evidence="4 6" id="KW-0964">Secreted</keyword>
<evidence type="ECO:0000256" key="4">
    <source>
        <dbReference type="ARBA" id="ARBA00022525"/>
    </source>
</evidence>
<dbReference type="InterPro" id="IPR009079">
    <property type="entry name" value="4_helix_cytokine-like_core"/>
</dbReference>
<evidence type="ECO:0000256" key="6">
    <source>
        <dbReference type="RuleBase" id="RU368043"/>
    </source>
</evidence>
<evidence type="ECO:0000313" key="7">
    <source>
        <dbReference type="EMBL" id="KAJ8373491.1"/>
    </source>
</evidence>
<evidence type="ECO:0000256" key="3">
    <source>
        <dbReference type="ARBA" id="ARBA00022514"/>
    </source>
</evidence>
<dbReference type="OrthoDB" id="9289879at2759"/>
<keyword evidence="5 6" id="KW-0732">Signal</keyword>
<reference evidence="7" key="1">
    <citation type="journal article" date="2023" name="Science">
        <title>Genome structures resolve the early diversification of teleost fishes.</title>
        <authorList>
            <person name="Parey E."/>
            <person name="Louis A."/>
            <person name="Montfort J."/>
            <person name="Bouchez O."/>
            <person name="Roques C."/>
            <person name="Iampietro C."/>
            <person name="Lluch J."/>
            <person name="Castinel A."/>
            <person name="Donnadieu C."/>
            <person name="Desvignes T."/>
            <person name="Floi Bucao C."/>
            <person name="Jouanno E."/>
            <person name="Wen M."/>
            <person name="Mejri S."/>
            <person name="Dirks R."/>
            <person name="Jansen H."/>
            <person name="Henkel C."/>
            <person name="Chen W.J."/>
            <person name="Zahm M."/>
            <person name="Cabau C."/>
            <person name="Klopp C."/>
            <person name="Thompson A.W."/>
            <person name="Robinson-Rechavi M."/>
            <person name="Braasch I."/>
            <person name="Lecointre G."/>
            <person name="Bobe J."/>
            <person name="Postlethwait J.H."/>
            <person name="Berthelot C."/>
            <person name="Roest Crollius H."/>
            <person name="Guiguen Y."/>
        </authorList>
    </citation>
    <scope>NUCLEOTIDE SEQUENCE</scope>
    <source>
        <strain evidence="7">WJC10195</strain>
    </source>
</reference>
<organism evidence="7 8">
    <name type="scientific">Synaphobranchus kaupii</name>
    <name type="common">Kaup's arrowtooth eel</name>
    <dbReference type="NCBI Taxonomy" id="118154"/>
    <lineage>
        <taxon>Eukaryota</taxon>
        <taxon>Metazoa</taxon>
        <taxon>Chordata</taxon>
        <taxon>Craniata</taxon>
        <taxon>Vertebrata</taxon>
        <taxon>Euteleostomi</taxon>
        <taxon>Actinopterygii</taxon>
        <taxon>Neopterygii</taxon>
        <taxon>Teleostei</taxon>
        <taxon>Anguilliformes</taxon>
        <taxon>Synaphobranchidae</taxon>
        <taxon>Synaphobranchus</taxon>
    </lineage>
</organism>
<dbReference type="PANTHER" id="PTHR48482:SF1">
    <property type="entry name" value="INTERLEUKIN-26"/>
    <property type="match status" value="1"/>
</dbReference>
<evidence type="ECO:0000256" key="1">
    <source>
        <dbReference type="ARBA" id="ARBA00004613"/>
    </source>
</evidence>
<sequence length="189" mass="21026">MGCTVKAWAALLAVVLAGLANANPRGRKGEGPRECLKQTVRAKLLEELEKMTDGMIKSLPKDHIKHRKLLPKFGKSMEKPSGISVLKEILKFYSEEVFSKKSLEVEININVMQLLISSLETDVENCLASHHSALDSTERSEIQAMKRTFTELKGPGVHKAVGEFKTVLDWVQSYTHRTTGNGKPRADRA</sequence>
<keyword evidence="3 6" id="KW-0202">Cytokine</keyword>
<gene>
    <name evidence="7" type="ORF">SKAU_G00040710</name>
</gene>
<dbReference type="Gene3D" id="1.20.1250.10">
    <property type="match status" value="1"/>
</dbReference>
<dbReference type="Proteomes" id="UP001152622">
    <property type="component" value="Chromosome 2"/>
</dbReference>
<dbReference type="Pfam" id="PF00726">
    <property type="entry name" value="IL10"/>
    <property type="match status" value="1"/>
</dbReference>
<feature type="signal peptide" evidence="6">
    <location>
        <begin position="1"/>
        <end position="22"/>
    </location>
</feature>
<keyword evidence="8" id="KW-1185">Reference proteome</keyword>
<evidence type="ECO:0000256" key="5">
    <source>
        <dbReference type="ARBA" id="ARBA00022729"/>
    </source>
</evidence>
<comment type="function">
    <text evidence="6">Immune regulatory cytokine.</text>
</comment>
<name>A0A9Q1G1W1_SYNKA</name>
<evidence type="ECO:0000256" key="2">
    <source>
        <dbReference type="ARBA" id="ARBA00008813"/>
    </source>
</evidence>
<dbReference type="EMBL" id="JAINUF010000002">
    <property type="protein sequence ID" value="KAJ8373491.1"/>
    <property type="molecule type" value="Genomic_DNA"/>
</dbReference>
<protein>
    <recommendedName>
        <fullName evidence="6">Interleukin family protein</fullName>
    </recommendedName>
</protein>